<name>A0A060S0V7_PLARE</name>
<dbReference type="PANTHER" id="PTHR15239:SF6">
    <property type="entry name" value="RIBOSOME QUALITY CONTROL COMPLEX SUBUNIT NEMF"/>
    <property type="match status" value="1"/>
</dbReference>
<protein>
    <submittedName>
        <fullName evidence="5">FbpA domain protein, putative</fullName>
    </submittedName>
</protein>
<dbReference type="GO" id="GO:1990112">
    <property type="term" value="C:RQC complex"/>
    <property type="evidence" value="ECO:0007669"/>
    <property type="project" value="TreeGrafter"/>
</dbReference>
<feature type="transmembrane region" description="Helical" evidence="3">
    <location>
        <begin position="888"/>
        <end position="903"/>
    </location>
</feature>
<dbReference type="Gene3D" id="2.30.310.10">
    <property type="entry name" value="ibrinogen binding protein from staphylococcus aureus domain"/>
    <property type="match status" value="1"/>
</dbReference>
<evidence type="ECO:0000313" key="5">
    <source>
        <dbReference type="EMBL" id="CDO65494.1"/>
    </source>
</evidence>
<keyword evidence="1" id="KW-0175">Coiled coil</keyword>
<evidence type="ECO:0000256" key="1">
    <source>
        <dbReference type="SAM" id="Coils"/>
    </source>
</evidence>
<dbReference type="VEuPathDB" id="PlasmoDB:PRG01_1225000"/>
<dbReference type="GO" id="GO:0000049">
    <property type="term" value="F:tRNA binding"/>
    <property type="evidence" value="ECO:0007669"/>
    <property type="project" value="TreeGrafter"/>
</dbReference>
<feature type="coiled-coil region" evidence="1">
    <location>
        <begin position="679"/>
        <end position="710"/>
    </location>
</feature>
<keyword evidence="3" id="KW-0472">Membrane</keyword>
<dbReference type="EMBL" id="HG810773">
    <property type="protein sequence ID" value="CDO65494.1"/>
    <property type="molecule type" value="Genomic_DNA"/>
</dbReference>
<evidence type="ECO:0000256" key="3">
    <source>
        <dbReference type="SAM" id="Phobius"/>
    </source>
</evidence>
<keyword evidence="3" id="KW-0812">Transmembrane</keyword>
<dbReference type="Pfam" id="PF05833">
    <property type="entry name" value="NFACT_N"/>
    <property type="match status" value="1"/>
</dbReference>
<feature type="transmembrane region" description="Helical" evidence="3">
    <location>
        <begin position="12"/>
        <end position="31"/>
    </location>
</feature>
<reference evidence="5" key="2">
    <citation type="submission" date="2014-05" db="EMBL/GenBank/DDBJ databases">
        <title>The genome sequences of chimpanzee malaria parasites reveal the path to human adaptation.</title>
        <authorList>
            <person name="Otto T.D."/>
            <person name="Rayner J.C."/>
            <person name="Boehme U."/>
            <person name="Pain A."/>
            <person name="Spottiswoode N."/>
            <person name="Sanders M."/>
            <person name="Quail M."/>
            <person name="Ollomo B."/>
            <person name="Renaud F."/>
            <person name="Thomas A.W."/>
            <person name="Prugnolle F."/>
            <person name="Conway D.J."/>
            <person name="Newbold C."/>
            <person name="Berriman M."/>
        </authorList>
    </citation>
    <scope>NUCLEOTIDE SEQUENCE [LARGE SCALE GENOMIC DNA]</scope>
    <source>
        <strain evidence="5">CDC</strain>
    </source>
</reference>
<accession>A0A060S0V7</accession>
<dbReference type="InterPro" id="IPR051608">
    <property type="entry name" value="RQC_Subunit_NEMF"/>
</dbReference>
<dbReference type="InterPro" id="IPR008532">
    <property type="entry name" value="NFACT_RNA-bd"/>
</dbReference>
<feature type="transmembrane region" description="Helical" evidence="3">
    <location>
        <begin position="915"/>
        <end position="937"/>
    </location>
</feature>
<sequence length="946" mass="113453">MDNIFINIIYMYIYYFILYCCDLIILMFVRIKKLILSFSIYLIICSCVMNNKWFLFCRRIILQPNFNLCFLSYNTYRIPDTYNNYYNVIKKEKKKKRKNFSFFSKGCYNSCSKVQKLYGENEETTYGYTKYDKKDETYINILERKADEIKNSKNCFNNKIKTNKNEYAHKLQPLDYTTLHLLSIELNTLLSDSIVEHITQADDKTIVLHLTKRDKEYYLYICYDNENPVISLGLKIKKLFNRFIEDDYAQKLNPVIKYSIISNVYMKKRFVKILCIDLILKRKSQEDLDIEDILNNQYSSRKVTLLFDLHNNSCISFLINKSTNEILISPHNYVTEKTIDKSYKEGHKYIFPQNNECKLIPDHYEFFSTFLNLFKSRKEQNFISSLMDIYEGVSYNLLLKFYDYLNIPTHIKFEEMDKGTLLDFFNKAYIKWLRFLNLKEKTDELIFYPHYDYKLNIPSVLNFVKSKKKKNYTIINNIPQVQFNSVKEGHQDDKNEDDDYNDSNIIKSDSNINKSGNNNINRSDNYNSSDYTNMHDQQEQYNKSNHNITKNNIDTNQIIKDTLKENDKKNIKLSDNENKHIHFETTIELVYYYYCNYFSVNEFYTTLKYCKDFLKKKLPQYEDMLLQYKNDREICEKAYLLHENINNLTVFNHTISKMNDWLDKKTYDALKIIENELRYNSLEDNRKKFVKKKEEDKKKEETLMKKIINTQPNTIRTPQNIYKGSLLIKINETDLSSPFLIIGKNSKQNEKISTQILMFNDLWFHVHEYPGGHVILRNKKIKDKIITADTNLSDITIDEDIKYAANMAAYFSKARKMEKTLVCFTLGKYVLKDNTLNEGAVEVLKYKLIYGRPNKVVSIIKDLNERNKEIEICKKKKKKKKSNSSPNNFNYTVFNIFFVVINIKKNKKYILSKYIYYVIYIYMYVYVCTYMFIIFYYNFFFFFFNV</sequence>
<proteinExistence type="predicted"/>
<gene>
    <name evidence="5" type="ORF">PRCDC_1221000</name>
</gene>
<feature type="region of interest" description="Disordered" evidence="2">
    <location>
        <begin position="485"/>
        <end position="532"/>
    </location>
</feature>
<organism evidence="5 6">
    <name type="scientific">Plasmodium reichenowi</name>
    <dbReference type="NCBI Taxonomy" id="5854"/>
    <lineage>
        <taxon>Eukaryota</taxon>
        <taxon>Sar</taxon>
        <taxon>Alveolata</taxon>
        <taxon>Apicomplexa</taxon>
        <taxon>Aconoidasida</taxon>
        <taxon>Haemosporida</taxon>
        <taxon>Plasmodiidae</taxon>
        <taxon>Plasmodium</taxon>
        <taxon>Plasmodium (Laverania)</taxon>
    </lineage>
</organism>
<feature type="transmembrane region" description="Helical" evidence="3">
    <location>
        <begin position="38"/>
        <end position="56"/>
    </location>
</feature>
<dbReference type="PANTHER" id="PTHR15239">
    <property type="entry name" value="NUCLEAR EXPORT MEDIATOR FACTOR NEMF"/>
    <property type="match status" value="1"/>
</dbReference>
<dbReference type="VEuPathDB" id="PlasmoDB:PRCDC_1221000"/>
<dbReference type="Proteomes" id="UP000027581">
    <property type="component" value="Unassembled WGS sequence"/>
</dbReference>
<keyword evidence="3" id="KW-1133">Transmembrane helix</keyword>
<dbReference type="GO" id="GO:0072344">
    <property type="term" value="P:rescue of stalled ribosome"/>
    <property type="evidence" value="ECO:0007669"/>
    <property type="project" value="TreeGrafter"/>
</dbReference>
<dbReference type="GO" id="GO:0043023">
    <property type="term" value="F:ribosomal large subunit binding"/>
    <property type="evidence" value="ECO:0007669"/>
    <property type="project" value="TreeGrafter"/>
</dbReference>
<feature type="domain" description="NFACT RNA-binding" evidence="4">
    <location>
        <begin position="739"/>
        <end position="842"/>
    </location>
</feature>
<dbReference type="GO" id="GO:1990116">
    <property type="term" value="P:ribosome-associated ubiquitin-dependent protein catabolic process"/>
    <property type="evidence" value="ECO:0007669"/>
    <property type="project" value="TreeGrafter"/>
</dbReference>
<dbReference type="AlphaFoldDB" id="A0A060S0V7"/>
<evidence type="ECO:0000259" key="4">
    <source>
        <dbReference type="Pfam" id="PF05670"/>
    </source>
</evidence>
<evidence type="ECO:0000313" key="6">
    <source>
        <dbReference type="Proteomes" id="UP000027581"/>
    </source>
</evidence>
<feature type="compositionally biased region" description="Low complexity" evidence="2">
    <location>
        <begin position="502"/>
        <end position="530"/>
    </location>
</feature>
<dbReference type="PhylomeDB" id="A0A060S0V7"/>
<reference evidence="5" key="1">
    <citation type="submission" date="2014-01" db="EMBL/GenBank/DDBJ databases">
        <authorList>
            <person name="Aslett M."/>
        </authorList>
    </citation>
    <scope>NUCLEOTIDE SEQUENCE</scope>
    <source>
        <strain evidence="5">CDC</strain>
    </source>
</reference>
<evidence type="ECO:0000256" key="2">
    <source>
        <dbReference type="SAM" id="MobiDB-lite"/>
    </source>
</evidence>
<keyword evidence="6" id="KW-1185">Reference proteome</keyword>
<dbReference type="Pfam" id="PF05670">
    <property type="entry name" value="NFACT-R_1"/>
    <property type="match status" value="1"/>
</dbReference>